<comment type="caution">
    <text evidence="1">The sequence shown here is derived from an EMBL/GenBank/DDBJ whole genome shotgun (WGS) entry which is preliminary data.</text>
</comment>
<reference evidence="1 2" key="1">
    <citation type="submission" date="2015-07" db="EMBL/GenBank/DDBJ databases">
        <title>Comparative genomics of the Sigatoka disease complex on banana suggests a link between parallel evolutionary changes in Pseudocercospora fijiensis and Pseudocercospora eumusae and increased virulence on the banana host.</title>
        <authorList>
            <person name="Chang T.-C."/>
            <person name="Salvucci A."/>
            <person name="Crous P.W."/>
            <person name="Stergiopoulos I."/>
        </authorList>
    </citation>
    <scope>NUCLEOTIDE SEQUENCE [LARGE SCALE GENOMIC DNA]</scope>
    <source>
        <strain evidence="1 2">CBS 116634</strain>
    </source>
</reference>
<dbReference type="EMBL" id="LFZO01000044">
    <property type="protein sequence ID" value="KXT16153.1"/>
    <property type="molecule type" value="Genomic_DNA"/>
</dbReference>
<organism evidence="1 2">
    <name type="scientific">Pseudocercospora musae</name>
    <dbReference type="NCBI Taxonomy" id="113226"/>
    <lineage>
        <taxon>Eukaryota</taxon>
        <taxon>Fungi</taxon>
        <taxon>Dikarya</taxon>
        <taxon>Ascomycota</taxon>
        <taxon>Pezizomycotina</taxon>
        <taxon>Dothideomycetes</taxon>
        <taxon>Dothideomycetidae</taxon>
        <taxon>Mycosphaerellales</taxon>
        <taxon>Mycosphaerellaceae</taxon>
        <taxon>Pseudocercospora</taxon>
    </lineage>
</organism>
<name>A0A139IN30_9PEZI</name>
<protein>
    <submittedName>
        <fullName evidence="1">Uncharacterized protein</fullName>
    </submittedName>
</protein>
<dbReference type="Proteomes" id="UP000073492">
    <property type="component" value="Unassembled WGS sequence"/>
</dbReference>
<gene>
    <name evidence="1" type="ORF">AC579_5087</name>
</gene>
<keyword evidence="2" id="KW-1185">Reference proteome</keyword>
<evidence type="ECO:0000313" key="1">
    <source>
        <dbReference type="EMBL" id="KXT16153.1"/>
    </source>
</evidence>
<evidence type="ECO:0000313" key="2">
    <source>
        <dbReference type="Proteomes" id="UP000073492"/>
    </source>
</evidence>
<sequence>MIRDEMSLDTIVSLHPVLLEQEALDCQQAPGKTCPRRLVDISRRSTRLFGAMSDSAMALVRAERVNLISNSEQIRRMRKSSHGSKRLTGPETVTLTVLIEELLPHHATNFQIETLAELSRT</sequence>
<proteinExistence type="predicted"/>
<dbReference type="AlphaFoldDB" id="A0A139IN30"/>
<accession>A0A139IN30</accession>